<dbReference type="SUPFAM" id="SSF53756">
    <property type="entry name" value="UDP-Glycosyltransferase/glycogen phosphorylase"/>
    <property type="match status" value="1"/>
</dbReference>
<keyword evidence="2" id="KW-1185">Reference proteome</keyword>
<dbReference type="GO" id="GO:0016757">
    <property type="term" value="F:glycosyltransferase activity"/>
    <property type="evidence" value="ECO:0007669"/>
    <property type="project" value="TreeGrafter"/>
</dbReference>
<name>A0A917E0E1_9BACL</name>
<evidence type="ECO:0000313" key="2">
    <source>
        <dbReference type="Proteomes" id="UP000612456"/>
    </source>
</evidence>
<dbReference type="EMBL" id="BMHP01000004">
    <property type="protein sequence ID" value="GGD87494.1"/>
    <property type="molecule type" value="Genomic_DNA"/>
</dbReference>
<dbReference type="Gene3D" id="3.40.50.2000">
    <property type="entry name" value="Glycogen Phosphorylase B"/>
    <property type="match status" value="1"/>
</dbReference>
<dbReference type="Pfam" id="PF13692">
    <property type="entry name" value="Glyco_trans_1_4"/>
    <property type="match status" value="1"/>
</dbReference>
<accession>A0A917E0E1</accession>
<reference evidence="1" key="2">
    <citation type="submission" date="2020-09" db="EMBL/GenBank/DDBJ databases">
        <authorList>
            <person name="Sun Q."/>
            <person name="Zhou Y."/>
        </authorList>
    </citation>
    <scope>NUCLEOTIDE SEQUENCE</scope>
    <source>
        <strain evidence="1">CGMCC 1.15178</strain>
    </source>
</reference>
<reference evidence="1" key="1">
    <citation type="journal article" date="2014" name="Int. J. Syst. Evol. Microbiol.">
        <title>Complete genome sequence of Corynebacterium casei LMG S-19264T (=DSM 44701T), isolated from a smear-ripened cheese.</title>
        <authorList>
            <consortium name="US DOE Joint Genome Institute (JGI-PGF)"/>
            <person name="Walter F."/>
            <person name="Albersmeier A."/>
            <person name="Kalinowski J."/>
            <person name="Ruckert C."/>
        </authorList>
    </citation>
    <scope>NUCLEOTIDE SEQUENCE</scope>
    <source>
        <strain evidence="1">CGMCC 1.15178</strain>
    </source>
</reference>
<evidence type="ECO:0000313" key="1">
    <source>
        <dbReference type="EMBL" id="GGD87494.1"/>
    </source>
</evidence>
<organism evidence="1 2">
    <name type="scientific">Paenibacillus nasutitermitis</name>
    <dbReference type="NCBI Taxonomy" id="1652958"/>
    <lineage>
        <taxon>Bacteria</taxon>
        <taxon>Bacillati</taxon>
        <taxon>Bacillota</taxon>
        <taxon>Bacilli</taxon>
        <taxon>Bacillales</taxon>
        <taxon>Paenibacillaceae</taxon>
        <taxon>Paenibacillus</taxon>
    </lineage>
</organism>
<gene>
    <name evidence="1" type="ORF">GCM10010911_52410</name>
</gene>
<keyword evidence="1" id="KW-0808">Transferase</keyword>
<sequence length="420" mass="48622">MAGPGIRYWNFAKVLSQYFEVVLFTPNHCELEADFVIKNINKSQLIEELNNSTCIIVQGMTLWNHSYIRNYNASIIVDLYDPFIFENIEIFNDDIQAHRASLSILMDQLYFGDYFICASEKQKDFWLGMLAAINRINPIEYKLDKTFNHLIGVVPFGMESIKPNKNRLVLKGIVPGIEKNDKVIIWGGGIWDWLDPLTAIRGMDILSKRRVDIKLFFMGINPPNSNLIIMENVKKTLDLSDSLGLTNNIVFFNKWTEYNDRHNYLLESDIGLNLHYNHIETRFSYRTRMLDYIWCGLPIITTKGDVLSEFVHSNNLGRVISPEDPYEFATAVEEVFSQNDIFIKGGSELVNRMSWENSILPLIDYCEHPRKSIGKSRTYKLNNLLKGRTHHLAIKAISYIKGGRSNELMRKLYARLLNKS</sequence>
<dbReference type="PANTHER" id="PTHR12526:SF635">
    <property type="entry name" value="GLYCOSYL TRANSFERASE GROUP 1"/>
    <property type="match status" value="1"/>
</dbReference>
<dbReference type="AlphaFoldDB" id="A0A917E0E1"/>
<protein>
    <submittedName>
        <fullName evidence="1">Glycosyl transferase</fullName>
    </submittedName>
</protein>
<dbReference type="Proteomes" id="UP000612456">
    <property type="component" value="Unassembled WGS sequence"/>
</dbReference>
<dbReference type="RefSeq" id="WP_229750548.1">
    <property type="nucleotide sequence ID" value="NZ_BMHP01000004.1"/>
</dbReference>
<dbReference type="PANTHER" id="PTHR12526">
    <property type="entry name" value="GLYCOSYLTRANSFERASE"/>
    <property type="match status" value="1"/>
</dbReference>
<comment type="caution">
    <text evidence="1">The sequence shown here is derived from an EMBL/GenBank/DDBJ whole genome shotgun (WGS) entry which is preliminary data.</text>
</comment>
<proteinExistence type="predicted"/>